<comment type="catalytic activity">
    <reaction evidence="11">
        <text>di-trans,octa-cis-undecaprenyl diphosphate + H2O = di-trans,octa-cis-undecaprenyl phosphate + phosphate + H(+)</text>
        <dbReference type="Rhea" id="RHEA:28094"/>
        <dbReference type="ChEBI" id="CHEBI:15377"/>
        <dbReference type="ChEBI" id="CHEBI:15378"/>
        <dbReference type="ChEBI" id="CHEBI:43474"/>
        <dbReference type="ChEBI" id="CHEBI:58405"/>
        <dbReference type="ChEBI" id="CHEBI:60392"/>
        <dbReference type="EC" id="3.6.1.27"/>
    </reaction>
</comment>
<gene>
    <name evidence="13" type="ORF">GCM10007981_15340</name>
</gene>
<organism evidence="13 14">
    <name type="scientific">Thermocladium modestius</name>
    <dbReference type="NCBI Taxonomy" id="62609"/>
    <lineage>
        <taxon>Archaea</taxon>
        <taxon>Thermoproteota</taxon>
        <taxon>Thermoprotei</taxon>
        <taxon>Thermoproteales</taxon>
        <taxon>Thermoproteaceae</taxon>
        <taxon>Thermocladium</taxon>
    </lineage>
</organism>
<evidence type="ECO:0000256" key="9">
    <source>
        <dbReference type="ARBA" id="ARBA00023136"/>
    </source>
</evidence>
<dbReference type="Pfam" id="PF02673">
    <property type="entry name" value="BacA"/>
    <property type="match status" value="1"/>
</dbReference>
<comment type="caution">
    <text evidence="13">The sequence shown here is derived from an EMBL/GenBank/DDBJ whole genome shotgun (WGS) entry which is preliminary data.</text>
</comment>
<keyword evidence="8 12" id="KW-1133">Transmembrane helix</keyword>
<feature type="transmembrane region" description="Helical" evidence="12">
    <location>
        <begin position="6"/>
        <end position="26"/>
    </location>
</feature>
<evidence type="ECO:0000256" key="8">
    <source>
        <dbReference type="ARBA" id="ARBA00022989"/>
    </source>
</evidence>
<dbReference type="InterPro" id="IPR003824">
    <property type="entry name" value="UppP"/>
</dbReference>
<dbReference type="AlphaFoldDB" id="A0A830GWK5"/>
<evidence type="ECO:0000313" key="14">
    <source>
        <dbReference type="Proteomes" id="UP000610960"/>
    </source>
</evidence>
<keyword evidence="14" id="KW-1185">Reference proteome</keyword>
<keyword evidence="7" id="KW-0378">Hydrolase</keyword>
<name>A0A830GWK5_9CREN</name>
<keyword evidence="9 12" id="KW-0472">Membrane</keyword>
<keyword evidence="6 12" id="KW-0812">Transmembrane</keyword>
<dbReference type="PANTHER" id="PTHR30622:SF2">
    <property type="entry name" value="UNDECAPRENYL-DIPHOSPHATASE"/>
    <property type="match status" value="1"/>
</dbReference>
<feature type="transmembrane region" description="Helical" evidence="12">
    <location>
        <begin position="174"/>
        <end position="194"/>
    </location>
</feature>
<reference evidence="13" key="1">
    <citation type="journal article" date="2014" name="Int. J. Syst. Evol. Microbiol.">
        <title>Complete genome sequence of Corynebacterium casei LMG S-19264T (=DSM 44701T), isolated from a smear-ripened cheese.</title>
        <authorList>
            <consortium name="US DOE Joint Genome Institute (JGI-PGF)"/>
            <person name="Walter F."/>
            <person name="Albersmeier A."/>
            <person name="Kalinowski J."/>
            <person name="Ruckert C."/>
        </authorList>
    </citation>
    <scope>NUCLEOTIDE SEQUENCE</scope>
    <source>
        <strain evidence="13">JCM 10088</strain>
    </source>
</reference>
<comment type="similarity">
    <text evidence="2">Belongs to the UppP family.</text>
</comment>
<comment type="subcellular location">
    <subcellularLocation>
        <location evidence="1">Cell membrane</location>
        <topology evidence="1">Multi-pass membrane protein</topology>
    </subcellularLocation>
</comment>
<dbReference type="EMBL" id="BMNL01000003">
    <property type="protein sequence ID" value="GGP21851.1"/>
    <property type="molecule type" value="Genomic_DNA"/>
</dbReference>
<dbReference type="Proteomes" id="UP000610960">
    <property type="component" value="Unassembled WGS sequence"/>
</dbReference>
<evidence type="ECO:0000256" key="12">
    <source>
        <dbReference type="SAM" id="Phobius"/>
    </source>
</evidence>
<evidence type="ECO:0000313" key="13">
    <source>
        <dbReference type="EMBL" id="GGP21851.1"/>
    </source>
</evidence>
<evidence type="ECO:0000256" key="6">
    <source>
        <dbReference type="ARBA" id="ARBA00022692"/>
    </source>
</evidence>
<evidence type="ECO:0000256" key="2">
    <source>
        <dbReference type="ARBA" id="ARBA00010621"/>
    </source>
</evidence>
<feature type="transmembrane region" description="Helical" evidence="12">
    <location>
        <begin position="38"/>
        <end position="57"/>
    </location>
</feature>
<evidence type="ECO:0000256" key="10">
    <source>
        <dbReference type="ARBA" id="ARBA00032707"/>
    </source>
</evidence>
<accession>A0A830GWK5</accession>
<evidence type="ECO:0000256" key="11">
    <source>
        <dbReference type="ARBA" id="ARBA00047594"/>
    </source>
</evidence>
<evidence type="ECO:0000256" key="7">
    <source>
        <dbReference type="ARBA" id="ARBA00022801"/>
    </source>
</evidence>
<dbReference type="EC" id="3.6.1.27" evidence="3"/>
<reference evidence="13" key="2">
    <citation type="submission" date="2020-09" db="EMBL/GenBank/DDBJ databases">
        <authorList>
            <person name="Sun Q."/>
            <person name="Ohkuma M."/>
        </authorList>
    </citation>
    <scope>NUCLEOTIDE SEQUENCE</scope>
    <source>
        <strain evidence="13">JCM 10088</strain>
    </source>
</reference>
<feature type="transmembrane region" description="Helical" evidence="12">
    <location>
        <begin position="206"/>
        <end position="229"/>
    </location>
</feature>
<protein>
    <recommendedName>
        <fullName evidence="4">Undecaprenyl-diphosphatase</fullName>
        <ecNumber evidence="3">3.6.1.27</ecNumber>
    </recommendedName>
    <alternativeName>
        <fullName evidence="10">Undecaprenyl pyrophosphate phosphatase</fullName>
    </alternativeName>
</protein>
<feature type="transmembrane region" description="Helical" evidence="12">
    <location>
        <begin position="141"/>
        <end position="162"/>
    </location>
</feature>
<feature type="transmembrane region" description="Helical" evidence="12">
    <location>
        <begin position="63"/>
        <end position="84"/>
    </location>
</feature>
<keyword evidence="5" id="KW-1003">Cell membrane</keyword>
<evidence type="ECO:0000256" key="4">
    <source>
        <dbReference type="ARBA" id="ARBA00021581"/>
    </source>
</evidence>
<dbReference type="PANTHER" id="PTHR30622">
    <property type="entry name" value="UNDECAPRENYL-DIPHOSPHATASE"/>
    <property type="match status" value="1"/>
</dbReference>
<evidence type="ECO:0000256" key="1">
    <source>
        <dbReference type="ARBA" id="ARBA00004651"/>
    </source>
</evidence>
<dbReference type="GO" id="GO:0005886">
    <property type="term" value="C:plasma membrane"/>
    <property type="evidence" value="ECO:0007669"/>
    <property type="project" value="UniProtKB-SubCell"/>
</dbReference>
<evidence type="ECO:0000256" key="3">
    <source>
        <dbReference type="ARBA" id="ARBA00012374"/>
    </source>
</evidence>
<dbReference type="GO" id="GO:0050380">
    <property type="term" value="F:undecaprenyl-diphosphatase activity"/>
    <property type="evidence" value="ECO:0007669"/>
    <property type="project" value="UniProtKB-EC"/>
</dbReference>
<evidence type="ECO:0000256" key="5">
    <source>
        <dbReference type="ARBA" id="ARBA00022475"/>
    </source>
</evidence>
<proteinExistence type="inferred from homology"/>
<sequence length="230" mass="24310">MEIGTIFAAMAYFRSEIYMAILALFGRGGEQGLMLLKYIIVSTIVTGLLGVPLYIFIVNSIKGPVVGVPMLMLGLALIIDGLVIRLSRKSRSSGKSLKDLTIRDFIMVGLAQGLAALPGVSRSGMTTSALLFLGVKPDEAFRLSFIELIPAALGAIGATLILSRHMVEGDLHFVGVNALGFSIMAATIVSLFLIDALLRFARSNRVIIVLFTLGALAVISGLASIIIGAT</sequence>